<dbReference type="VEuPathDB" id="VectorBase:ASIC006148"/>
<dbReference type="AlphaFoldDB" id="A0A084VLA4"/>
<reference evidence="2 4" key="1">
    <citation type="journal article" date="2014" name="BMC Genomics">
        <title>Genome sequence of Anopheles sinensis provides insight into genetics basis of mosquito competence for malaria parasites.</title>
        <authorList>
            <person name="Zhou D."/>
            <person name="Zhang D."/>
            <person name="Ding G."/>
            <person name="Shi L."/>
            <person name="Hou Q."/>
            <person name="Ye Y."/>
            <person name="Xu Y."/>
            <person name="Zhou H."/>
            <person name="Xiong C."/>
            <person name="Li S."/>
            <person name="Yu J."/>
            <person name="Hong S."/>
            <person name="Yu X."/>
            <person name="Zou P."/>
            <person name="Chen C."/>
            <person name="Chang X."/>
            <person name="Wang W."/>
            <person name="Lv Y."/>
            <person name="Sun Y."/>
            <person name="Ma L."/>
            <person name="Shen B."/>
            <person name="Zhu C."/>
        </authorList>
    </citation>
    <scope>NUCLEOTIDE SEQUENCE [LARGE SCALE GENOMIC DNA]</scope>
</reference>
<dbReference type="EMBL" id="ATLV01014439">
    <property type="status" value="NOT_ANNOTATED_CDS"/>
    <property type="molecule type" value="Genomic_DNA"/>
</dbReference>
<organism evidence="2">
    <name type="scientific">Anopheles sinensis</name>
    <name type="common">Mosquito</name>
    <dbReference type="NCBI Taxonomy" id="74873"/>
    <lineage>
        <taxon>Eukaryota</taxon>
        <taxon>Metazoa</taxon>
        <taxon>Ecdysozoa</taxon>
        <taxon>Arthropoda</taxon>
        <taxon>Hexapoda</taxon>
        <taxon>Insecta</taxon>
        <taxon>Pterygota</taxon>
        <taxon>Neoptera</taxon>
        <taxon>Endopterygota</taxon>
        <taxon>Diptera</taxon>
        <taxon>Nematocera</taxon>
        <taxon>Culicoidea</taxon>
        <taxon>Culicidae</taxon>
        <taxon>Anophelinae</taxon>
        <taxon>Anopheles</taxon>
    </lineage>
</organism>
<keyword evidence="4" id="KW-1185">Reference proteome</keyword>
<evidence type="ECO:0000313" key="3">
    <source>
        <dbReference type="EnsemblMetazoa" id="ASIC006148-PA"/>
    </source>
</evidence>
<protein>
    <submittedName>
        <fullName evidence="2 3">Cytochrome P450 6k1</fullName>
    </submittedName>
</protein>
<evidence type="ECO:0000256" key="1">
    <source>
        <dbReference type="SAM" id="MobiDB-lite"/>
    </source>
</evidence>
<proteinExistence type="predicted"/>
<dbReference type="EnsemblMetazoa" id="ASIC006148-RA">
    <property type="protein sequence ID" value="ASIC006148-PA"/>
    <property type="gene ID" value="ASIC006148"/>
</dbReference>
<dbReference type="EMBL" id="KE524972">
    <property type="protein sequence ID" value="KFB38748.1"/>
    <property type="molecule type" value="Genomic_DNA"/>
</dbReference>
<evidence type="ECO:0000313" key="4">
    <source>
        <dbReference type="Proteomes" id="UP000030765"/>
    </source>
</evidence>
<feature type="region of interest" description="Disordered" evidence="1">
    <location>
        <begin position="175"/>
        <end position="200"/>
    </location>
</feature>
<reference evidence="3" key="2">
    <citation type="submission" date="2020-05" db="UniProtKB">
        <authorList>
            <consortium name="EnsemblMetazoa"/>
        </authorList>
    </citation>
    <scope>IDENTIFICATION</scope>
</reference>
<accession>A0A084VLA4</accession>
<evidence type="ECO:0000313" key="2">
    <source>
        <dbReference type="EMBL" id="KFB38748.1"/>
    </source>
</evidence>
<dbReference type="Proteomes" id="UP000030765">
    <property type="component" value="Unassembled WGS sequence"/>
</dbReference>
<feature type="compositionally biased region" description="Polar residues" evidence="1">
    <location>
        <begin position="191"/>
        <end position="200"/>
    </location>
</feature>
<name>A0A084VLA4_ANOSI</name>
<sequence length="200" mass="22597">MDRYKTGLRLKANNGTVALIMTQTLQRTIQSNGTLLARTHSRALAQKLEQAWMHHFAHKATPDLRRPNLVNSRKLSQPELYRTERHLHIVFSTASTLQCALRGDYTDTPDSTICTDSRPISNCGRTGLVRSLLMRFAIGGWRRPDRIGSPSTVHICYRVLLGSFWGDALEREGGGQRNTISPQNCPIHVRPQNNTRQGLR</sequence>
<gene>
    <name evidence="2" type="ORF">ZHAS_00006148</name>
</gene>